<comment type="caution">
    <text evidence="3">The sequence shown here is derived from an EMBL/GenBank/DDBJ whole genome shotgun (WGS) entry which is preliminary data.</text>
</comment>
<reference evidence="3" key="1">
    <citation type="journal article" date="2022" name="Int. J. Mol. Sci.">
        <title>Draft Genome of Tanacetum Coccineum: Genomic Comparison of Closely Related Tanacetum-Family Plants.</title>
        <authorList>
            <person name="Yamashiro T."/>
            <person name="Shiraishi A."/>
            <person name="Nakayama K."/>
            <person name="Satake H."/>
        </authorList>
    </citation>
    <scope>NUCLEOTIDE SEQUENCE</scope>
</reference>
<dbReference type="PANTHER" id="PTHR33223:SF11">
    <property type="entry name" value="ELEMENT PROTEIN, PUTATIVE-RELATED"/>
    <property type="match status" value="1"/>
</dbReference>
<evidence type="ECO:0000256" key="1">
    <source>
        <dbReference type="SAM" id="MobiDB-lite"/>
    </source>
</evidence>
<dbReference type="EMBL" id="BQNB010012044">
    <property type="protein sequence ID" value="GJS98437.1"/>
    <property type="molecule type" value="Genomic_DNA"/>
</dbReference>
<feature type="domain" description="Retrotransposon gag" evidence="2">
    <location>
        <begin position="2"/>
        <end position="65"/>
    </location>
</feature>
<sequence length="186" mass="21317">MRQAFISRFFPPAMFDRLMGEIRVFTQQHHESLVDAWLRMKDLLRSCHGHGLGRGTIIQIFYHRLDEPTQTILDAGGIFLYKTPNEAHQFLEDRVLLKLDWSKENKTKPLRKTVAFAEGEENSPLLEKMEALTTRIDSQFKEIRGYMKEIRDGCNKCGGPHPSSDCDDKPKGGPKEEEANYASGGY</sequence>
<proteinExistence type="predicted"/>
<keyword evidence="4" id="KW-1185">Reference proteome</keyword>
<feature type="region of interest" description="Disordered" evidence="1">
    <location>
        <begin position="157"/>
        <end position="186"/>
    </location>
</feature>
<feature type="compositionally biased region" description="Basic and acidic residues" evidence="1">
    <location>
        <begin position="164"/>
        <end position="178"/>
    </location>
</feature>
<name>A0ABQ5AAZ9_9ASTR</name>
<dbReference type="Proteomes" id="UP001151760">
    <property type="component" value="Unassembled WGS sequence"/>
</dbReference>
<dbReference type="Pfam" id="PF03732">
    <property type="entry name" value="Retrotrans_gag"/>
    <property type="match status" value="1"/>
</dbReference>
<dbReference type="PANTHER" id="PTHR33223">
    <property type="entry name" value="CCHC-TYPE DOMAIN-CONTAINING PROTEIN"/>
    <property type="match status" value="1"/>
</dbReference>
<evidence type="ECO:0000313" key="3">
    <source>
        <dbReference type="EMBL" id="GJS98437.1"/>
    </source>
</evidence>
<gene>
    <name evidence="3" type="ORF">Tco_0819607</name>
</gene>
<accession>A0ABQ5AAZ9</accession>
<dbReference type="InterPro" id="IPR005162">
    <property type="entry name" value="Retrotrans_gag_dom"/>
</dbReference>
<organism evidence="3 4">
    <name type="scientific">Tanacetum coccineum</name>
    <dbReference type="NCBI Taxonomy" id="301880"/>
    <lineage>
        <taxon>Eukaryota</taxon>
        <taxon>Viridiplantae</taxon>
        <taxon>Streptophyta</taxon>
        <taxon>Embryophyta</taxon>
        <taxon>Tracheophyta</taxon>
        <taxon>Spermatophyta</taxon>
        <taxon>Magnoliopsida</taxon>
        <taxon>eudicotyledons</taxon>
        <taxon>Gunneridae</taxon>
        <taxon>Pentapetalae</taxon>
        <taxon>asterids</taxon>
        <taxon>campanulids</taxon>
        <taxon>Asterales</taxon>
        <taxon>Asteraceae</taxon>
        <taxon>Asteroideae</taxon>
        <taxon>Anthemideae</taxon>
        <taxon>Anthemidinae</taxon>
        <taxon>Tanacetum</taxon>
    </lineage>
</organism>
<evidence type="ECO:0000313" key="4">
    <source>
        <dbReference type="Proteomes" id="UP001151760"/>
    </source>
</evidence>
<evidence type="ECO:0000259" key="2">
    <source>
        <dbReference type="Pfam" id="PF03732"/>
    </source>
</evidence>
<protein>
    <recommendedName>
        <fullName evidence="2">Retrotransposon gag domain-containing protein</fullName>
    </recommendedName>
</protein>
<reference evidence="3" key="2">
    <citation type="submission" date="2022-01" db="EMBL/GenBank/DDBJ databases">
        <authorList>
            <person name="Yamashiro T."/>
            <person name="Shiraishi A."/>
            <person name="Satake H."/>
            <person name="Nakayama K."/>
        </authorList>
    </citation>
    <scope>NUCLEOTIDE SEQUENCE</scope>
</reference>